<reference evidence="3 4" key="1">
    <citation type="submission" date="2018-02" db="EMBL/GenBank/DDBJ databases">
        <authorList>
            <person name="Cohen D.B."/>
            <person name="Kent A.D."/>
        </authorList>
    </citation>
    <scope>NUCLEOTIDE SEQUENCE [LARGE SCALE GENOMIC DNA]</scope>
    <source>
        <strain evidence="3 4">CCAP 1448/3</strain>
    </source>
</reference>
<dbReference type="EMBL" id="PVWJ01000003">
    <property type="protein sequence ID" value="PSB05105.1"/>
    <property type="molecule type" value="Genomic_DNA"/>
</dbReference>
<dbReference type="Proteomes" id="UP000238762">
    <property type="component" value="Unassembled WGS sequence"/>
</dbReference>
<feature type="compositionally biased region" description="Polar residues" evidence="1">
    <location>
        <begin position="33"/>
        <end position="60"/>
    </location>
</feature>
<dbReference type="AlphaFoldDB" id="A0A2T1CA04"/>
<feature type="compositionally biased region" description="Pro residues" evidence="1">
    <location>
        <begin position="160"/>
        <end position="191"/>
    </location>
</feature>
<sequence>MKTGLTKPIAASKVLVLTAICSTLVTAGFTNPSHAQSNSQIAQRSTNTTNGRSPSSTNRYSPPLPGYQELPFQTIPDAFNHAFSKRSGDYFRNDTIGSQFNFVFGIGGYSDRQITHDANLIETLYRDFMEQQVSGDAIIRTPDLENPFNSSLLTTTTYIQPPPPAYTPPPPPVYNPPPAVEPPPPIPRALY</sequence>
<keyword evidence="4" id="KW-1185">Reference proteome</keyword>
<keyword evidence="2" id="KW-0732">Signal</keyword>
<evidence type="ECO:0000313" key="3">
    <source>
        <dbReference type="EMBL" id="PSB05105.1"/>
    </source>
</evidence>
<evidence type="ECO:0000256" key="1">
    <source>
        <dbReference type="SAM" id="MobiDB-lite"/>
    </source>
</evidence>
<dbReference type="RefSeq" id="WP_106286792.1">
    <property type="nucleotide sequence ID" value="NZ_CAWNTC010000123.1"/>
</dbReference>
<feature type="chain" id="PRO_5015622681" description="Porin" evidence="2">
    <location>
        <begin position="28"/>
        <end position="191"/>
    </location>
</feature>
<reference evidence="3 4" key="2">
    <citation type="submission" date="2018-03" db="EMBL/GenBank/DDBJ databases">
        <title>The ancient ancestry and fast evolution of plastids.</title>
        <authorList>
            <person name="Moore K.R."/>
            <person name="Magnabosco C."/>
            <person name="Momper L."/>
            <person name="Gold D.A."/>
            <person name="Bosak T."/>
            <person name="Fournier G.P."/>
        </authorList>
    </citation>
    <scope>NUCLEOTIDE SEQUENCE [LARGE SCALE GENOMIC DNA]</scope>
    <source>
        <strain evidence="3 4">CCAP 1448/3</strain>
    </source>
</reference>
<feature type="region of interest" description="Disordered" evidence="1">
    <location>
        <begin position="33"/>
        <end position="67"/>
    </location>
</feature>
<evidence type="ECO:0000313" key="4">
    <source>
        <dbReference type="Proteomes" id="UP000238762"/>
    </source>
</evidence>
<feature type="region of interest" description="Disordered" evidence="1">
    <location>
        <begin position="154"/>
        <end position="191"/>
    </location>
</feature>
<proteinExistence type="predicted"/>
<dbReference type="OrthoDB" id="468477at2"/>
<accession>A0A2T1CA04</accession>
<name>A0A2T1CA04_9CYAN</name>
<organism evidence="3 4">
    <name type="scientific">Merismopedia glauca CCAP 1448/3</name>
    <dbReference type="NCBI Taxonomy" id="1296344"/>
    <lineage>
        <taxon>Bacteria</taxon>
        <taxon>Bacillati</taxon>
        <taxon>Cyanobacteriota</taxon>
        <taxon>Cyanophyceae</taxon>
        <taxon>Synechococcales</taxon>
        <taxon>Merismopediaceae</taxon>
        <taxon>Merismopedia</taxon>
    </lineage>
</organism>
<protein>
    <recommendedName>
        <fullName evidence="5">Porin</fullName>
    </recommendedName>
</protein>
<evidence type="ECO:0000256" key="2">
    <source>
        <dbReference type="SAM" id="SignalP"/>
    </source>
</evidence>
<gene>
    <name evidence="3" type="ORF">C7B64_00950</name>
</gene>
<evidence type="ECO:0008006" key="5">
    <source>
        <dbReference type="Google" id="ProtNLM"/>
    </source>
</evidence>
<comment type="caution">
    <text evidence="3">The sequence shown here is derived from an EMBL/GenBank/DDBJ whole genome shotgun (WGS) entry which is preliminary data.</text>
</comment>
<feature type="signal peptide" evidence="2">
    <location>
        <begin position="1"/>
        <end position="27"/>
    </location>
</feature>